<dbReference type="Pfam" id="PF22692">
    <property type="entry name" value="LlgE_F_G_D1"/>
    <property type="match status" value="1"/>
</dbReference>
<accession>A0A1E3AHT9</accession>
<evidence type="ECO:0000259" key="5">
    <source>
        <dbReference type="Pfam" id="PF22692"/>
    </source>
</evidence>
<reference evidence="6 7" key="1">
    <citation type="submission" date="2016-07" db="EMBL/GenBank/DDBJ databases">
        <title>Characterization of isolates of Eisenbergiella tayi derived from blood cultures, using whole genome sequencing.</title>
        <authorList>
            <person name="Burdz T."/>
            <person name="Wiebe D."/>
            <person name="Huynh C."/>
            <person name="Bernard K."/>
        </authorList>
    </citation>
    <scope>NUCLEOTIDE SEQUENCE [LARGE SCALE GENOMIC DNA]</scope>
    <source>
        <strain evidence="6 7">NML 120489</strain>
    </source>
</reference>
<keyword evidence="6" id="KW-0966">Cell projection</keyword>
<dbReference type="GO" id="GO:0009425">
    <property type="term" value="C:bacterial-type flagellum basal body"/>
    <property type="evidence" value="ECO:0007669"/>
    <property type="project" value="UniProtKB-SubCell"/>
</dbReference>
<dbReference type="PANTHER" id="PTHR30435:SF19">
    <property type="entry name" value="FLAGELLAR BASAL-BODY ROD PROTEIN FLGG"/>
    <property type="match status" value="1"/>
</dbReference>
<gene>
    <name evidence="6" type="primary">flgG_5</name>
    <name evidence="6" type="ORF">BEH84_05638</name>
</gene>
<sequence length="237" mass="25975">MNMSFYTAALGAAGQQEKMNVIANNIANVNTDGFRSKNAVFSDLMYYNMRDEQGADTRVKAGSGIAMGRTDTDFSESSMAPTGGNTDFAISGRGFFMLQDPNTQAVSYSRNGKFNMSLRADGFYLVNDNGKLVLDENRNPIRLDEEGIVGGARPGIYTFPVQQGMLNTGNNELTATEKNGEPVLSADAELRQGYLEQSNVNLADEMSKTIECSRAYSYVLKMIQTSDEIEQVINSLR</sequence>
<evidence type="ECO:0000259" key="3">
    <source>
        <dbReference type="Pfam" id="PF00460"/>
    </source>
</evidence>
<organism evidence="6 7">
    <name type="scientific">Eisenbergiella tayi</name>
    <dbReference type="NCBI Taxonomy" id="1432052"/>
    <lineage>
        <taxon>Bacteria</taxon>
        <taxon>Bacillati</taxon>
        <taxon>Bacillota</taxon>
        <taxon>Clostridia</taxon>
        <taxon>Lachnospirales</taxon>
        <taxon>Lachnospiraceae</taxon>
        <taxon>Eisenbergiella</taxon>
    </lineage>
</organism>
<feature type="domain" description="Flagellar basal body rod protein N-terminal" evidence="3">
    <location>
        <begin position="5"/>
        <end position="35"/>
    </location>
</feature>
<dbReference type="InterPro" id="IPR010930">
    <property type="entry name" value="Flg_bb/hook_C_dom"/>
</dbReference>
<dbReference type="PANTHER" id="PTHR30435">
    <property type="entry name" value="FLAGELLAR PROTEIN"/>
    <property type="match status" value="1"/>
</dbReference>
<dbReference type="RefSeq" id="WP_009250546.1">
    <property type="nucleotide sequence ID" value="NZ_CABMHK010000138.1"/>
</dbReference>
<dbReference type="InterPro" id="IPR053967">
    <property type="entry name" value="LlgE_F_G-like_D1"/>
</dbReference>
<dbReference type="SUPFAM" id="SSF117143">
    <property type="entry name" value="Flagellar hook protein flgE"/>
    <property type="match status" value="1"/>
</dbReference>
<feature type="domain" description="Flagellar hook protein FlgE/F/G-like D1" evidence="5">
    <location>
        <begin position="89"/>
        <end position="141"/>
    </location>
</feature>
<dbReference type="InterPro" id="IPR037925">
    <property type="entry name" value="FlgE/F/G-like"/>
</dbReference>
<name>A0A1E3AHT9_9FIRM</name>
<dbReference type="PROSITE" id="PS00588">
    <property type="entry name" value="FLAGELLA_BB_ROD"/>
    <property type="match status" value="1"/>
</dbReference>
<evidence type="ECO:0000313" key="6">
    <source>
        <dbReference type="EMBL" id="ODM08313.1"/>
    </source>
</evidence>
<keyword evidence="2" id="KW-0975">Bacterial flagellum</keyword>
<evidence type="ECO:0000256" key="2">
    <source>
        <dbReference type="RuleBase" id="RU362116"/>
    </source>
</evidence>
<comment type="subcellular location">
    <subcellularLocation>
        <location evidence="2">Bacterial flagellum basal body</location>
    </subcellularLocation>
</comment>
<keyword evidence="6" id="KW-0282">Flagellum</keyword>
<dbReference type="AlphaFoldDB" id="A0A1E3AHT9"/>
<protein>
    <submittedName>
        <fullName evidence="6">Flagellar basal-body rod protein FlgG</fullName>
    </submittedName>
</protein>
<dbReference type="Proteomes" id="UP000095003">
    <property type="component" value="Unassembled WGS sequence"/>
</dbReference>
<evidence type="ECO:0000259" key="4">
    <source>
        <dbReference type="Pfam" id="PF06429"/>
    </source>
</evidence>
<dbReference type="NCBIfam" id="TIGR03506">
    <property type="entry name" value="FlgEFG_subfam"/>
    <property type="match status" value="1"/>
</dbReference>
<dbReference type="EMBL" id="MCGI01000006">
    <property type="protein sequence ID" value="ODM08313.1"/>
    <property type="molecule type" value="Genomic_DNA"/>
</dbReference>
<evidence type="ECO:0000256" key="1">
    <source>
        <dbReference type="ARBA" id="ARBA00009677"/>
    </source>
</evidence>
<evidence type="ECO:0000313" key="7">
    <source>
        <dbReference type="Proteomes" id="UP000095003"/>
    </source>
</evidence>
<dbReference type="InterPro" id="IPR001444">
    <property type="entry name" value="Flag_bb_rod_N"/>
</dbReference>
<proteinExistence type="inferred from homology"/>
<keyword evidence="6" id="KW-0969">Cilium</keyword>
<dbReference type="InterPro" id="IPR020013">
    <property type="entry name" value="Flagellar_FlgE/F/G"/>
</dbReference>
<dbReference type="GO" id="GO:0071978">
    <property type="term" value="P:bacterial-type flagellum-dependent swarming motility"/>
    <property type="evidence" value="ECO:0007669"/>
    <property type="project" value="TreeGrafter"/>
</dbReference>
<comment type="caution">
    <text evidence="6">The sequence shown here is derived from an EMBL/GenBank/DDBJ whole genome shotgun (WGS) entry which is preliminary data.</text>
</comment>
<dbReference type="Pfam" id="PF06429">
    <property type="entry name" value="Flg_bbr_C"/>
    <property type="match status" value="1"/>
</dbReference>
<dbReference type="Pfam" id="PF00460">
    <property type="entry name" value="Flg_bb_rod"/>
    <property type="match status" value="1"/>
</dbReference>
<dbReference type="InterPro" id="IPR019776">
    <property type="entry name" value="Flagellar_basal_body_rod_CS"/>
</dbReference>
<comment type="similarity">
    <text evidence="1 2">Belongs to the flagella basal body rod proteins family.</text>
</comment>
<feature type="domain" description="Flagellar basal-body/hook protein C-terminal" evidence="4">
    <location>
        <begin position="191"/>
        <end position="236"/>
    </location>
</feature>